<organism evidence="2 3">
    <name type="scientific">Albugo candida</name>
    <dbReference type="NCBI Taxonomy" id="65357"/>
    <lineage>
        <taxon>Eukaryota</taxon>
        <taxon>Sar</taxon>
        <taxon>Stramenopiles</taxon>
        <taxon>Oomycota</taxon>
        <taxon>Peronosporomycetes</taxon>
        <taxon>Albuginales</taxon>
        <taxon>Albuginaceae</taxon>
        <taxon>Albugo</taxon>
    </lineage>
</organism>
<feature type="compositionally biased region" description="Polar residues" evidence="1">
    <location>
        <begin position="114"/>
        <end position="123"/>
    </location>
</feature>
<protein>
    <submittedName>
        <fullName evidence="2">Uncharacterized protein</fullName>
    </submittedName>
</protein>
<evidence type="ECO:0000313" key="2">
    <source>
        <dbReference type="EMBL" id="CCI10153.1"/>
    </source>
</evidence>
<name>A0A024FSX7_9STRA</name>
<dbReference type="Proteomes" id="UP000053237">
    <property type="component" value="Unassembled WGS sequence"/>
</dbReference>
<gene>
    <name evidence="2" type="ORF">BN9_066490</name>
</gene>
<feature type="region of interest" description="Disordered" evidence="1">
    <location>
        <begin position="102"/>
        <end position="123"/>
    </location>
</feature>
<sequence>MKHDTVPWERYIHTNVKTLVTHSGVDQRIVDCFALNKVSIHTIHVLLLLCIHLSLRYFAELALVYSYLRVSSVTVPESKDADSKAHSRDQEKCIFKILRKPPRSHRAQLRETTSKSSTLNTLG</sequence>
<proteinExistence type="predicted"/>
<accession>A0A024FSX7</accession>
<evidence type="ECO:0000313" key="3">
    <source>
        <dbReference type="Proteomes" id="UP000053237"/>
    </source>
</evidence>
<reference evidence="2 3" key="1">
    <citation type="submission" date="2012-05" db="EMBL/GenBank/DDBJ databases">
        <title>Recombination and specialization in a pathogen metapopulation.</title>
        <authorList>
            <person name="Gardiner A."/>
            <person name="Kemen E."/>
            <person name="Schultz-Larsen T."/>
            <person name="MacLean D."/>
            <person name="Van Oosterhout C."/>
            <person name="Jones J.D.G."/>
        </authorList>
    </citation>
    <scope>NUCLEOTIDE SEQUENCE [LARGE SCALE GENOMIC DNA]</scope>
    <source>
        <strain evidence="2 3">Ac Nc2</strain>
    </source>
</reference>
<comment type="caution">
    <text evidence="2">The sequence shown here is derived from an EMBL/GenBank/DDBJ whole genome shotgun (WGS) entry which is preliminary data.</text>
</comment>
<dbReference type="InParanoid" id="A0A024FSX7"/>
<keyword evidence="3" id="KW-1185">Reference proteome</keyword>
<dbReference type="EMBL" id="CAIX01000106">
    <property type="protein sequence ID" value="CCI10153.1"/>
    <property type="molecule type" value="Genomic_DNA"/>
</dbReference>
<dbReference type="AlphaFoldDB" id="A0A024FSX7"/>
<evidence type="ECO:0000256" key="1">
    <source>
        <dbReference type="SAM" id="MobiDB-lite"/>
    </source>
</evidence>